<dbReference type="Pfam" id="PF21360">
    <property type="entry name" value="PylC-like_N"/>
    <property type="match status" value="1"/>
</dbReference>
<dbReference type="SUPFAM" id="SSF52440">
    <property type="entry name" value="PreATP-grasp domain"/>
    <property type="match status" value="1"/>
</dbReference>
<dbReference type="Pfam" id="PF18603">
    <property type="entry name" value="LAL_C2"/>
    <property type="match status" value="1"/>
</dbReference>
<evidence type="ECO:0000313" key="6">
    <source>
        <dbReference type="EMBL" id="MDN7245144.1"/>
    </source>
</evidence>
<dbReference type="Gene3D" id="3.40.50.20">
    <property type="match status" value="1"/>
</dbReference>
<evidence type="ECO:0000256" key="1">
    <source>
        <dbReference type="ARBA" id="ARBA00022598"/>
    </source>
</evidence>
<dbReference type="InterPro" id="IPR048764">
    <property type="entry name" value="PylC_N"/>
</dbReference>
<evidence type="ECO:0000256" key="2">
    <source>
        <dbReference type="ARBA" id="ARBA00022741"/>
    </source>
</evidence>
<dbReference type="PANTHER" id="PTHR43585:SF2">
    <property type="entry name" value="ATP-GRASP ENZYME FSQD"/>
    <property type="match status" value="1"/>
</dbReference>
<dbReference type="Gene3D" id="3.30.1490.20">
    <property type="entry name" value="ATP-grasp fold, A domain"/>
    <property type="match status" value="1"/>
</dbReference>
<protein>
    <recommendedName>
        <fullName evidence="5">ATP-grasp domain-containing protein</fullName>
    </recommendedName>
</protein>
<dbReference type="InterPro" id="IPR052032">
    <property type="entry name" value="ATP-dep_AA_Ligase"/>
</dbReference>
<dbReference type="InterPro" id="IPR005479">
    <property type="entry name" value="CPAse_ATP-bd"/>
</dbReference>
<evidence type="ECO:0000259" key="5">
    <source>
        <dbReference type="PROSITE" id="PS50975"/>
    </source>
</evidence>
<dbReference type="InterPro" id="IPR011761">
    <property type="entry name" value="ATP-grasp"/>
</dbReference>
<dbReference type="InterPro" id="IPR016185">
    <property type="entry name" value="PreATP-grasp_dom_sf"/>
</dbReference>
<accession>A0ABT8NB86</accession>
<gene>
    <name evidence="6" type="ORF">QWY13_06485</name>
</gene>
<dbReference type="EMBL" id="JAUJWU010000001">
    <property type="protein sequence ID" value="MDN7245144.1"/>
    <property type="molecule type" value="Genomic_DNA"/>
</dbReference>
<dbReference type="SUPFAM" id="SSF56059">
    <property type="entry name" value="Glutathione synthetase ATP-binding domain-like"/>
    <property type="match status" value="1"/>
</dbReference>
<name>A0ABT8NB86_9BACL</name>
<keyword evidence="3 4" id="KW-0067">ATP-binding</keyword>
<dbReference type="Proteomes" id="UP001172142">
    <property type="component" value="Unassembled WGS sequence"/>
</dbReference>
<dbReference type="PANTHER" id="PTHR43585">
    <property type="entry name" value="FUMIPYRROLE BIOSYNTHESIS PROTEIN C"/>
    <property type="match status" value="1"/>
</dbReference>
<dbReference type="InterPro" id="IPR040570">
    <property type="entry name" value="LAL_C2"/>
</dbReference>
<keyword evidence="1" id="KW-0436">Ligase</keyword>
<evidence type="ECO:0000256" key="4">
    <source>
        <dbReference type="PROSITE-ProRule" id="PRU00409"/>
    </source>
</evidence>
<keyword evidence="2 4" id="KW-0547">Nucleotide-binding</keyword>
<organism evidence="6 7">
    <name type="scientific">Planococcus shenhongbingii</name>
    <dbReference type="NCBI Taxonomy" id="3058398"/>
    <lineage>
        <taxon>Bacteria</taxon>
        <taxon>Bacillati</taxon>
        <taxon>Bacillota</taxon>
        <taxon>Bacilli</taxon>
        <taxon>Bacillales</taxon>
        <taxon>Caryophanaceae</taxon>
        <taxon>Planococcus</taxon>
    </lineage>
</organism>
<evidence type="ECO:0000256" key="3">
    <source>
        <dbReference type="ARBA" id="ARBA00022840"/>
    </source>
</evidence>
<dbReference type="RefSeq" id="WP_301855650.1">
    <property type="nucleotide sequence ID" value="NZ_JAUJWU010000001.1"/>
</dbReference>
<comment type="caution">
    <text evidence="6">The sequence shown here is derived from an EMBL/GenBank/DDBJ whole genome shotgun (WGS) entry which is preliminary data.</text>
</comment>
<sequence length="427" mass="48151">MKKTGQKKILILSGIVQMIDVIETAQRMGLYTIVTDRDPSSPAKKYADKHYNISTSDTEKLAEIARAEGVDGIFNAFDDVNTWNAQALCQELDLPFYATAEQLEICSDKNKFKEYCRAFGAPVIEEYELDDDLSEENLKKLKYPVIIKPVDSYASQGITVCHSPEEVRTGYEKALGFSKLKKVIVERFVDEAYGVQTIYTIQNENIVLNGVADRFVHKHSEEFPPLPIAMIFSSQHREQYIESVDPYVRKLIEGIGIRNGVVFIQSLFENGSFYIYEMGFRLGGSQMYSIIEKQTGVNQVEMMLALALGENIDHLDMSLYDNGHMPYPSCNLPILLKGGTISEITGIDIIRELPAVIHTAISKSAGDEVRVTGSYTQMFGRFTIVANSMEELHDTISTIYDKLKIVSTEDEDMLLVKYRPIESAVYE</sequence>
<dbReference type="Pfam" id="PF02786">
    <property type="entry name" value="CPSase_L_D2"/>
    <property type="match status" value="1"/>
</dbReference>
<reference evidence="6 7" key="1">
    <citation type="submission" date="2023-07" db="EMBL/GenBank/DDBJ databases">
        <title>Novel species in genus Planococcus.</title>
        <authorList>
            <person name="Ning S."/>
        </authorList>
    </citation>
    <scope>NUCLEOTIDE SEQUENCE [LARGE SCALE GENOMIC DNA]</scope>
    <source>
        <strain evidence="6 7">N017</strain>
    </source>
</reference>
<proteinExistence type="predicted"/>
<keyword evidence="7" id="KW-1185">Reference proteome</keyword>
<dbReference type="PROSITE" id="PS50975">
    <property type="entry name" value="ATP_GRASP"/>
    <property type="match status" value="1"/>
</dbReference>
<evidence type="ECO:0000313" key="7">
    <source>
        <dbReference type="Proteomes" id="UP001172142"/>
    </source>
</evidence>
<feature type="domain" description="ATP-grasp" evidence="5">
    <location>
        <begin position="113"/>
        <end position="308"/>
    </location>
</feature>
<dbReference type="InterPro" id="IPR013815">
    <property type="entry name" value="ATP_grasp_subdomain_1"/>
</dbReference>
<dbReference type="Gene3D" id="3.30.470.20">
    <property type="entry name" value="ATP-grasp fold, B domain"/>
    <property type="match status" value="1"/>
</dbReference>